<dbReference type="InterPro" id="IPR000782">
    <property type="entry name" value="FAS1_domain"/>
</dbReference>
<evidence type="ECO:0000259" key="1">
    <source>
        <dbReference type="PROSITE" id="PS50213"/>
    </source>
</evidence>
<comment type="caution">
    <text evidence="2">The sequence shown here is derived from an EMBL/GenBank/DDBJ whole genome shotgun (WGS) entry which is preliminary data.</text>
</comment>
<accession>A0A4R0GG37</accession>
<dbReference type="PANTHER" id="PTHR10900">
    <property type="entry name" value="PERIOSTIN-RELATED"/>
    <property type="match status" value="1"/>
</dbReference>
<dbReference type="SMART" id="SM00554">
    <property type="entry name" value="FAS1"/>
    <property type="match status" value="1"/>
</dbReference>
<dbReference type="PANTHER" id="PTHR10900:SF77">
    <property type="entry name" value="FI19380P1"/>
    <property type="match status" value="1"/>
</dbReference>
<evidence type="ECO:0000313" key="3">
    <source>
        <dbReference type="Proteomes" id="UP000292274"/>
    </source>
</evidence>
<dbReference type="InterPro" id="IPR036378">
    <property type="entry name" value="FAS1_dom_sf"/>
</dbReference>
<dbReference type="Pfam" id="PF02469">
    <property type="entry name" value="Fasciclin"/>
    <property type="match status" value="1"/>
</dbReference>
<dbReference type="AlphaFoldDB" id="A0A4R0GG37"/>
<sequence>MPVPLTSHSGEIVTDTFARLARPGARRARVTLAGTAVALLVAAAGCTSGSDPTPASPPIAVAVTGSLCDQLPAGDEPGNPNSLVGQPADQALQWIPVLTTFEAAVRATGLASELTGSPGVTILAPTDDAFTAKFSRTNLDELLLQDTDKLRELLRDHVVTGPMPVAELVDAGSATTLAGTRLTVTGQDQGARIADRADTVCADYQAANARIHVINQVLGSLPTTAGTEDDHDHTIH</sequence>
<evidence type="ECO:0000313" key="2">
    <source>
        <dbReference type="EMBL" id="TCB94318.1"/>
    </source>
</evidence>
<dbReference type="SUPFAM" id="SSF82153">
    <property type="entry name" value="FAS1 domain"/>
    <property type="match status" value="1"/>
</dbReference>
<feature type="domain" description="FAS1" evidence="1">
    <location>
        <begin position="85"/>
        <end position="218"/>
    </location>
</feature>
<proteinExistence type="predicted"/>
<dbReference type="GO" id="GO:0005615">
    <property type="term" value="C:extracellular space"/>
    <property type="evidence" value="ECO:0007669"/>
    <property type="project" value="TreeGrafter"/>
</dbReference>
<reference evidence="2 3" key="1">
    <citation type="submission" date="2019-02" db="EMBL/GenBank/DDBJ databases">
        <title>Jishengella sp. nov., isolated from a root of Zingiber montanum.</title>
        <authorList>
            <person name="Kuncharoen N."/>
            <person name="Kudo T."/>
            <person name="Masahiro Y."/>
            <person name="Ohkuma M."/>
            <person name="Tanasupawat S."/>
        </authorList>
    </citation>
    <scope>NUCLEOTIDE SEQUENCE [LARGE SCALE GENOMIC DNA]</scope>
    <source>
        <strain evidence="2 3">PLAI 1-1</strain>
    </source>
</reference>
<dbReference type="OrthoDB" id="3389199at2"/>
<dbReference type="Proteomes" id="UP000292274">
    <property type="component" value="Unassembled WGS sequence"/>
</dbReference>
<dbReference type="Gene3D" id="2.30.180.10">
    <property type="entry name" value="FAS1 domain"/>
    <property type="match status" value="1"/>
</dbReference>
<organism evidence="2 3">
    <name type="scientific">Micromonospora zingiberis</name>
    <dbReference type="NCBI Taxonomy" id="2053011"/>
    <lineage>
        <taxon>Bacteria</taxon>
        <taxon>Bacillati</taxon>
        <taxon>Actinomycetota</taxon>
        <taxon>Actinomycetes</taxon>
        <taxon>Micromonosporales</taxon>
        <taxon>Micromonosporaceae</taxon>
        <taxon>Micromonospora</taxon>
    </lineage>
</organism>
<dbReference type="InterPro" id="IPR050904">
    <property type="entry name" value="Adhesion/Biosynth-related"/>
</dbReference>
<gene>
    <name evidence="2" type="ORF">E0H26_21785</name>
</gene>
<name>A0A4R0GG37_9ACTN</name>
<protein>
    <submittedName>
        <fullName evidence="2">Fasciclin domain-containing protein</fullName>
    </submittedName>
</protein>
<dbReference type="EMBL" id="SJJR01000017">
    <property type="protein sequence ID" value="TCB94318.1"/>
    <property type="molecule type" value="Genomic_DNA"/>
</dbReference>
<dbReference type="PROSITE" id="PS50213">
    <property type="entry name" value="FAS1"/>
    <property type="match status" value="1"/>
</dbReference>
<keyword evidence="3" id="KW-1185">Reference proteome</keyword>